<dbReference type="GO" id="GO:0003960">
    <property type="term" value="F:quinone reductase (NADPH) activity"/>
    <property type="evidence" value="ECO:0007669"/>
    <property type="project" value="TreeGrafter"/>
</dbReference>
<evidence type="ECO:0000313" key="4">
    <source>
        <dbReference type="EMBL" id="GII34591.1"/>
    </source>
</evidence>
<name>A0A8J3TZA1_9ACTN</name>
<evidence type="ECO:0000256" key="2">
    <source>
        <dbReference type="ARBA" id="ARBA00023002"/>
    </source>
</evidence>
<organism evidence="4 5">
    <name type="scientific">Planotetraspora mira</name>
    <dbReference type="NCBI Taxonomy" id="58121"/>
    <lineage>
        <taxon>Bacteria</taxon>
        <taxon>Bacillati</taxon>
        <taxon>Actinomycetota</taxon>
        <taxon>Actinomycetes</taxon>
        <taxon>Streptosporangiales</taxon>
        <taxon>Streptosporangiaceae</taxon>
        <taxon>Planotetraspora</taxon>
    </lineage>
</organism>
<dbReference type="GO" id="GO:0005829">
    <property type="term" value="C:cytosol"/>
    <property type="evidence" value="ECO:0007669"/>
    <property type="project" value="TreeGrafter"/>
</dbReference>
<accession>A0A8J3TZA1</accession>
<reference evidence="4 5" key="1">
    <citation type="submission" date="2021-01" db="EMBL/GenBank/DDBJ databases">
        <title>Whole genome shotgun sequence of Planotetraspora mira NBRC 15435.</title>
        <authorList>
            <person name="Komaki H."/>
            <person name="Tamura T."/>
        </authorList>
    </citation>
    <scope>NUCLEOTIDE SEQUENCE [LARGE SCALE GENOMIC DNA]</scope>
    <source>
        <strain evidence="4 5">NBRC 15435</strain>
    </source>
</reference>
<keyword evidence="2" id="KW-0560">Oxidoreductase</keyword>
<dbReference type="PANTHER" id="PTHR48106:SF13">
    <property type="entry name" value="QUINONE OXIDOREDUCTASE-RELATED"/>
    <property type="match status" value="1"/>
</dbReference>
<dbReference type="Proteomes" id="UP000650628">
    <property type="component" value="Unassembled WGS sequence"/>
</dbReference>
<gene>
    <name evidence="4" type="primary">qor_9</name>
    <name evidence="4" type="ORF">Pmi06nite_80330</name>
</gene>
<evidence type="ECO:0000313" key="5">
    <source>
        <dbReference type="Proteomes" id="UP000650628"/>
    </source>
</evidence>
<proteinExistence type="predicted"/>
<dbReference type="EMBL" id="BOOO01000053">
    <property type="protein sequence ID" value="GII34591.1"/>
    <property type="molecule type" value="Genomic_DNA"/>
</dbReference>
<dbReference type="GO" id="GO:0035925">
    <property type="term" value="F:mRNA 3'-UTR AU-rich region binding"/>
    <property type="evidence" value="ECO:0007669"/>
    <property type="project" value="TreeGrafter"/>
</dbReference>
<dbReference type="InterPro" id="IPR036291">
    <property type="entry name" value="NAD(P)-bd_dom_sf"/>
</dbReference>
<evidence type="ECO:0000256" key="1">
    <source>
        <dbReference type="ARBA" id="ARBA00022857"/>
    </source>
</evidence>
<keyword evidence="5" id="KW-1185">Reference proteome</keyword>
<dbReference type="InterPro" id="IPR020843">
    <property type="entry name" value="ER"/>
</dbReference>
<dbReference type="SUPFAM" id="SSF50129">
    <property type="entry name" value="GroES-like"/>
    <property type="match status" value="1"/>
</dbReference>
<dbReference type="Pfam" id="PF13602">
    <property type="entry name" value="ADH_zinc_N_2"/>
    <property type="match status" value="1"/>
</dbReference>
<dbReference type="SMART" id="SM00829">
    <property type="entry name" value="PKS_ER"/>
    <property type="match status" value="1"/>
</dbReference>
<dbReference type="Gene3D" id="3.40.50.720">
    <property type="entry name" value="NAD(P)-binding Rossmann-like Domain"/>
    <property type="match status" value="1"/>
</dbReference>
<sequence>MHAAVVTRFGDPGVFELTELPDPVPGPGQVAIDVSHAAVGLIDVYIRQGLYKDRQGLPQPPYVPGLEVAGTIRALGEGVEGFRVGEPVVTLSGTGAEGGYASVSVVDAAMTASLEGTGVDPALAAAAVPNAATAYLALTGVAHLQPGERVLVHGALGGLASAFPGVARTLGAAGVVGTVLRASLANAQASALPYDDVVASEDLAESVGGQRFDVVVDPVGGQLRTDTLQVMAPMGRMLLVGNASGDWQHTVQTNALWRDNLAMVGFAVGSYLPAHPEQARPAAQAALKAVSQGLVGIRTQTLPLAEAAEAHRRIENGTVGGRILLTP</sequence>
<dbReference type="GO" id="GO:0070402">
    <property type="term" value="F:NADPH binding"/>
    <property type="evidence" value="ECO:0007669"/>
    <property type="project" value="TreeGrafter"/>
</dbReference>
<feature type="domain" description="Enoyl reductase (ER)" evidence="3">
    <location>
        <begin position="10"/>
        <end position="325"/>
    </location>
</feature>
<dbReference type="AlphaFoldDB" id="A0A8J3TZA1"/>
<protein>
    <submittedName>
        <fullName evidence="4">NADPH:quinone reductase</fullName>
    </submittedName>
</protein>
<dbReference type="InterPro" id="IPR011032">
    <property type="entry name" value="GroES-like_sf"/>
</dbReference>
<dbReference type="Gene3D" id="3.90.180.10">
    <property type="entry name" value="Medium-chain alcohol dehydrogenases, catalytic domain"/>
    <property type="match status" value="1"/>
</dbReference>
<dbReference type="RefSeq" id="WP_203958386.1">
    <property type="nucleotide sequence ID" value="NZ_BOOO01000053.1"/>
</dbReference>
<dbReference type="PANTHER" id="PTHR48106">
    <property type="entry name" value="QUINONE OXIDOREDUCTASE PIG3-RELATED"/>
    <property type="match status" value="1"/>
</dbReference>
<dbReference type="InterPro" id="IPR013154">
    <property type="entry name" value="ADH-like_N"/>
</dbReference>
<dbReference type="SUPFAM" id="SSF51735">
    <property type="entry name" value="NAD(P)-binding Rossmann-fold domains"/>
    <property type="match status" value="1"/>
</dbReference>
<keyword evidence="1" id="KW-0521">NADP</keyword>
<dbReference type="Pfam" id="PF08240">
    <property type="entry name" value="ADH_N"/>
    <property type="match status" value="1"/>
</dbReference>
<evidence type="ECO:0000259" key="3">
    <source>
        <dbReference type="SMART" id="SM00829"/>
    </source>
</evidence>
<comment type="caution">
    <text evidence="4">The sequence shown here is derived from an EMBL/GenBank/DDBJ whole genome shotgun (WGS) entry which is preliminary data.</text>
</comment>